<proteinExistence type="predicted"/>
<reference evidence="1 2" key="1">
    <citation type="submission" date="2018-09" db="EMBL/GenBank/DDBJ databases">
        <title>Phylogeny of the Shewanellaceae, and recommendation for two new genera, Pseudoshewanella and Parashewanella.</title>
        <authorList>
            <person name="Wang G."/>
        </authorList>
    </citation>
    <scope>NUCLEOTIDE SEQUENCE [LARGE SCALE GENOMIC DNA]</scope>
    <source>
        <strain evidence="1 2">C51</strain>
    </source>
</reference>
<protein>
    <submittedName>
        <fullName evidence="1">Uncharacterized protein</fullName>
    </submittedName>
</protein>
<accession>A0A3L8PUS0</accession>
<dbReference type="Proteomes" id="UP000281474">
    <property type="component" value="Unassembled WGS sequence"/>
</dbReference>
<dbReference type="AlphaFoldDB" id="A0A3L8PUS0"/>
<gene>
    <name evidence="1" type="ORF">D5018_16650</name>
</gene>
<evidence type="ECO:0000313" key="2">
    <source>
        <dbReference type="Proteomes" id="UP000281474"/>
    </source>
</evidence>
<keyword evidence="2" id="KW-1185">Reference proteome</keyword>
<dbReference type="OrthoDB" id="9819220at2"/>
<comment type="caution">
    <text evidence="1">The sequence shown here is derived from an EMBL/GenBank/DDBJ whole genome shotgun (WGS) entry which is preliminary data.</text>
</comment>
<dbReference type="RefSeq" id="WP_121840122.1">
    <property type="nucleotide sequence ID" value="NZ_ML014814.1"/>
</dbReference>
<sequence length="582" mass="67726">MIRFPLITSMLEAVRYLRSPLNTNSAANRQERYQLRPTDALSQPVEQFHSGSPITAVHRSRHADSSQIKTPAYKVSSKVVNVKAETTKQANPTFKTERTIMKTVTQVMGGNNPALWQPRKFITKIVLRHEDDLFLQFGKLCVKKLKSGCPLPMVGINHTFSQMITEIDQYLQVKTLKHGDRLGLENFKKAIIKTQAKNSPYLESLRLCLKFPLMQQFFYMRYAHEKKQWDDALLKLDIDRNIPDFLSIDDIIHQRCLGTAPSTLNEFKNRLQNVSNLTNIDFDPDNPLSLIYIDKDLFEHSGLELLNESSELKIYFYSFEEFSIPEITHFSFTPFVPVSLVRAPILFLHGMYHPCSYPPFHDKQHDLLIKSHIPDERSFNVCRGYHLVIEPKLSPELQQINETLLFFWFHDSGENKKRSIYHVSDFQYSEDYVLSLTELFETTLDTWEEVPERQSLVMSDALIKGIIFFAYVYQFDNKKAFSIRDVDAIVECEYQKIISHAAKIYSGKQTPYTDWCTPPLFCSTLTYVNGELEPENPQYSELWSSAKATYESVELTEWNQLNIQQKLKLTYFLFQHAEVLLK</sequence>
<dbReference type="EMBL" id="QZEI01000065">
    <property type="protein sequence ID" value="RLV58569.1"/>
    <property type="molecule type" value="Genomic_DNA"/>
</dbReference>
<name>A0A3L8PUS0_9GAMM</name>
<evidence type="ECO:0000313" key="1">
    <source>
        <dbReference type="EMBL" id="RLV58569.1"/>
    </source>
</evidence>
<organism evidence="1 2">
    <name type="scientific">Parashewanella curva</name>
    <dbReference type="NCBI Taxonomy" id="2338552"/>
    <lineage>
        <taxon>Bacteria</taxon>
        <taxon>Pseudomonadati</taxon>
        <taxon>Pseudomonadota</taxon>
        <taxon>Gammaproteobacteria</taxon>
        <taxon>Alteromonadales</taxon>
        <taxon>Shewanellaceae</taxon>
        <taxon>Parashewanella</taxon>
    </lineage>
</organism>